<comment type="subcellular location">
    <subcellularLocation>
        <location evidence="5">Cytoplasm</location>
    </subcellularLocation>
</comment>
<gene>
    <name evidence="7" type="primary">rimI</name>
    <name evidence="7" type="ORF">dnl_08500</name>
</gene>
<dbReference type="Proteomes" id="UP000663720">
    <property type="component" value="Chromosome"/>
</dbReference>
<organism evidence="7 8">
    <name type="scientific">Desulfonema limicola</name>
    <dbReference type="NCBI Taxonomy" id="45656"/>
    <lineage>
        <taxon>Bacteria</taxon>
        <taxon>Pseudomonadati</taxon>
        <taxon>Thermodesulfobacteriota</taxon>
        <taxon>Desulfobacteria</taxon>
        <taxon>Desulfobacterales</taxon>
        <taxon>Desulfococcaceae</taxon>
        <taxon>Desulfonema</taxon>
    </lineage>
</organism>
<dbReference type="Gene3D" id="3.40.630.30">
    <property type="match status" value="1"/>
</dbReference>
<evidence type="ECO:0000256" key="5">
    <source>
        <dbReference type="RuleBase" id="RU363094"/>
    </source>
</evidence>
<feature type="domain" description="N-acetyltransferase" evidence="6">
    <location>
        <begin position="1"/>
        <end position="149"/>
    </location>
</feature>
<evidence type="ECO:0000256" key="3">
    <source>
        <dbReference type="ARBA" id="ARBA00022679"/>
    </source>
</evidence>
<evidence type="ECO:0000256" key="2">
    <source>
        <dbReference type="ARBA" id="ARBA00022490"/>
    </source>
</evidence>
<dbReference type="GO" id="GO:0008999">
    <property type="term" value="F:protein-N-terminal-alanine acetyltransferase activity"/>
    <property type="evidence" value="ECO:0007669"/>
    <property type="project" value="UniProtKB-EC"/>
</dbReference>
<comment type="catalytic activity">
    <reaction evidence="5">
        <text>N-terminal L-alanyl-[ribosomal protein bS18] + acetyl-CoA = N-terminal N(alpha)-acetyl-L-alanyl-[ribosomal protein bS18] + CoA + H(+)</text>
        <dbReference type="Rhea" id="RHEA:43756"/>
        <dbReference type="Rhea" id="RHEA-COMP:10676"/>
        <dbReference type="Rhea" id="RHEA-COMP:10677"/>
        <dbReference type="ChEBI" id="CHEBI:15378"/>
        <dbReference type="ChEBI" id="CHEBI:57287"/>
        <dbReference type="ChEBI" id="CHEBI:57288"/>
        <dbReference type="ChEBI" id="CHEBI:64718"/>
        <dbReference type="ChEBI" id="CHEBI:83683"/>
        <dbReference type="EC" id="2.3.1.266"/>
    </reaction>
</comment>
<dbReference type="PROSITE" id="PS51186">
    <property type="entry name" value="GNAT"/>
    <property type="match status" value="1"/>
</dbReference>
<dbReference type="InterPro" id="IPR006464">
    <property type="entry name" value="AcTrfase_RimI/Ard1"/>
</dbReference>
<comment type="function">
    <text evidence="5">Acetylates the N-terminal alanine of ribosomal protein bS18.</text>
</comment>
<keyword evidence="3" id="KW-0808">Transferase</keyword>
<keyword evidence="4" id="KW-0012">Acyltransferase</keyword>
<dbReference type="SUPFAM" id="SSF55729">
    <property type="entry name" value="Acyl-CoA N-acyltransferases (Nat)"/>
    <property type="match status" value="1"/>
</dbReference>
<dbReference type="CDD" id="cd04301">
    <property type="entry name" value="NAT_SF"/>
    <property type="match status" value="1"/>
</dbReference>
<dbReference type="GO" id="GO:0005737">
    <property type="term" value="C:cytoplasm"/>
    <property type="evidence" value="ECO:0007669"/>
    <property type="project" value="UniProtKB-SubCell"/>
</dbReference>
<keyword evidence="2 5" id="KW-0963">Cytoplasm</keyword>
<evidence type="ECO:0000313" key="8">
    <source>
        <dbReference type="Proteomes" id="UP000663720"/>
    </source>
</evidence>
<dbReference type="InterPro" id="IPR000182">
    <property type="entry name" value="GNAT_dom"/>
</dbReference>
<evidence type="ECO:0000256" key="1">
    <source>
        <dbReference type="ARBA" id="ARBA00005395"/>
    </source>
</evidence>
<dbReference type="RefSeq" id="WP_207690458.1">
    <property type="nucleotide sequence ID" value="NZ_CP061799.1"/>
</dbReference>
<dbReference type="EC" id="2.3.1.266" evidence="5"/>
<dbReference type="AlphaFoldDB" id="A0A975GEV5"/>
<dbReference type="NCBIfam" id="TIGR01575">
    <property type="entry name" value="rimI"/>
    <property type="match status" value="1"/>
</dbReference>
<dbReference type="InterPro" id="IPR016181">
    <property type="entry name" value="Acyl_CoA_acyltransferase"/>
</dbReference>
<name>A0A975GEV5_9BACT</name>
<dbReference type="PANTHER" id="PTHR43420:SF44">
    <property type="entry name" value="ACETYLTRANSFERASE YPEA"/>
    <property type="match status" value="1"/>
</dbReference>
<dbReference type="Pfam" id="PF00583">
    <property type="entry name" value="Acetyltransf_1"/>
    <property type="match status" value="1"/>
</dbReference>
<evidence type="ECO:0000256" key="4">
    <source>
        <dbReference type="ARBA" id="ARBA00023315"/>
    </source>
</evidence>
<comment type="similarity">
    <text evidence="1 5">Belongs to the acetyltransferase family. RimI subfamily.</text>
</comment>
<sequence>MIILPAQESDIDPILEIEKLSFARAWTKQLFIDELSCKTGLNYVAKSDNNQKGLITGYHFFRLIADEMHILKIAVSQQWRTCGIASQILKKSIELALKKGALSAFLEVRPSNTPALALYWKMGFKQIGKRPGYYPETGEHALVLMKNLKEVL</sequence>
<evidence type="ECO:0000259" key="6">
    <source>
        <dbReference type="PROSITE" id="PS51186"/>
    </source>
</evidence>
<keyword evidence="8" id="KW-1185">Reference proteome</keyword>
<dbReference type="PANTHER" id="PTHR43420">
    <property type="entry name" value="ACETYLTRANSFERASE"/>
    <property type="match status" value="1"/>
</dbReference>
<evidence type="ECO:0000313" key="7">
    <source>
        <dbReference type="EMBL" id="QTA78626.1"/>
    </source>
</evidence>
<dbReference type="EMBL" id="CP061799">
    <property type="protein sequence ID" value="QTA78626.1"/>
    <property type="molecule type" value="Genomic_DNA"/>
</dbReference>
<reference evidence="7" key="1">
    <citation type="journal article" date="2021" name="Microb. Physiol.">
        <title>Proteogenomic Insights into the Physiology of Marine, Sulfate-Reducing, Filamentous Desulfonema limicola and Desulfonema magnum.</title>
        <authorList>
            <person name="Schnaars V."/>
            <person name="Wohlbrand L."/>
            <person name="Scheve S."/>
            <person name="Hinrichs C."/>
            <person name="Reinhardt R."/>
            <person name="Rabus R."/>
        </authorList>
    </citation>
    <scope>NUCLEOTIDE SEQUENCE</scope>
    <source>
        <strain evidence="7">5ac10</strain>
    </source>
</reference>
<proteinExistence type="inferred from homology"/>
<dbReference type="KEGG" id="dli:dnl_08500"/>
<accession>A0A975GEV5</accession>
<dbReference type="InterPro" id="IPR050680">
    <property type="entry name" value="YpeA/RimI_acetyltransf"/>
</dbReference>
<protein>
    <recommendedName>
        <fullName evidence="5">[Ribosomal protein bS18]-alanine N-acetyltransferase</fullName>
        <ecNumber evidence="5">2.3.1.266</ecNumber>
    </recommendedName>
</protein>